<dbReference type="Proteomes" id="UP000325440">
    <property type="component" value="Unassembled WGS sequence"/>
</dbReference>
<dbReference type="InterPro" id="IPR036397">
    <property type="entry name" value="RNaseH_sf"/>
</dbReference>
<protein>
    <submittedName>
        <fullName evidence="1">Uncharacterized protein</fullName>
    </submittedName>
</protein>
<dbReference type="AlphaFoldDB" id="A0A5E4N6W3"/>
<dbReference type="GO" id="GO:0003676">
    <property type="term" value="F:nucleic acid binding"/>
    <property type="evidence" value="ECO:0007669"/>
    <property type="project" value="InterPro"/>
</dbReference>
<organism evidence="1 2">
    <name type="scientific">Cinara cedri</name>
    <dbReference type="NCBI Taxonomy" id="506608"/>
    <lineage>
        <taxon>Eukaryota</taxon>
        <taxon>Metazoa</taxon>
        <taxon>Ecdysozoa</taxon>
        <taxon>Arthropoda</taxon>
        <taxon>Hexapoda</taxon>
        <taxon>Insecta</taxon>
        <taxon>Pterygota</taxon>
        <taxon>Neoptera</taxon>
        <taxon>Paraneoptera</taxon>
        <taxon>Hemiptera</taxon>
        <taxon>Sternorrhyncha</taxon>
        <taxon>Aphidomorpha</taxon>
        <taxon>Aphidoidea</taxon>
        <taxon>Aphididae</taxon>
        <taxon>Lachninae</taxon>
        <taxon>Cinara</taxon>
    </lineage>
</organism>
<keyword evidence="2" id="KW-1185">Reference proteome</keyword>
<name>A0A5E4N6W3_9HEMI</name>
<dbReference type="Gene3D" id="3.30.420.10">
    <property type="entry name" value="Ribonuclease H-like superfamily/Ribonuclease H"/>
    <property type="match status" value="1"/>
</dbReference>
<proteinExistence type="predicted"/>
<dbReference type="OrthoDB" id="4843387at2759"/>
<feature type="non-terminal residue" evidence="1">
    <location>
        <position position="1"/>
    </location>
</feature>
<evidence type="ECO:0000313" key="1">
    <source>
        <dbReference type="EMBL" id="VVC38898.1"/>
    </source>
</evidence>
<dbReference type="EMBL" id="CABPRJ010001517">
    <property type="protein sequence ID" value="VVC38898.1"/>
    <property type="molecule type" value="Genomic_DNA"/>
</dbReference>
<evidence type="ECO:0000313" key="2">
    <source>
        <dbReference type="Proteomes" id="UP000325440"/>
    </source>
</evidence>
<gene>
    <name evidence="1" type="ORF">CINCED_3A025020</name>
</gene>
<accession>A0A5E4N6W3</accession>
<reference evidence="1 2" key="1">
    <citation type="submission" date="2019-08" db="EMBL/GenBank/DDBJ databases">
        <authorList>
            <person name="Alioto T."/>
            <person name="Alioto T."/>
            <person name="Gomez Garrido J."/>
        </authorList>
    </citation>
    <scope>NUCLEOTIDE SEQUENCE [LARGE SCALE GENOMIC DNA]</scope>
</reference>
<sequence length="66" mass="7782">MDLIEHLWDEMGRRLKNYQTQKKDQLKNAILEIWNSIDPTVTIKLVKSMEKHMHEVIKAKGGPTDH</sequence>